<keyword evidence="9" id="KW-1185">Reference proteome</keyword>
<dbReference type="InterPro" id="IPR019024">
    <property type="entry name" value="RNase_H2_suB_wHTH"/>
</dbReference>
<dbReference type="GO" id="GO:0032299">
    <property type="term" value="C:ribonuclease H2 complex"/>
    <property type="evidence" value="ECO:0007669"/>
    <property type="project" value="InterPro"/>
</dbReference>
<evidence type="ECO:0000256" key="4">
    <source>
        <dbReference type="ARBA" id="ARBA00024778"/>
    </source>
</evidence>
<evidence type="ECO:0000256" key="1">
    <source>
        <dbReference type="ARBA" id="ARBA00004123"/>
    </source>
</evidence>
<feature type="domain" description="Ribonuclease H2 subunit B wHTH" evidence="6">
    <location>
        <begin position="99"/>
        <end position="252"/>
    </location>
</feature>
<dbReference type="InterPro" id="IPR041195">
    <property type="entry name" value="Rnh202_N"/>
</dbReference>
<organism evidence="8 9">
    <name type="scientific">Polyporus arcularius HHB13444</name>
    <dbReference type="NCBI Taxonomy" id="1314778"/>
    <lineage>
        <taxon>Eukaryota</taxon>
        <taxon>Fungi</taxon>
        <taxon>Dikarya</taxon>
        <taxon>Basidiomycota</taxon>
        <taxon>Agaricomycotina</taxon>
        <taxon>Agaricomycetes</taxon>
        <taxon>Polyporales</taxon>
        <taxon>Polyporaceae</taxon>
        <taxon>Polyporus</taxon>
    </lineage>
</organism>
<evidence type="ECO:0000313" key="9">
    <source>
        <dbReference type="Proteomes" id="UP000308197"/>
    </source>
</evidence>
<reference evidence="8 9" key="1">
    <citation type="journal article" date="2019" name="Nat. Ecol. Evol.">
        <title>Megaphylogeny resolves global patterns of mushroom evolution.</title>
        <authorList>
            <person name="Varga T."/>
            <person name="Krizsan K."/>
            <person name="Foldi C."/>
            <person name="Dima B."/>
            <person name="Sanchez-Garcia M."/>
            <person name="Sanchez-Ramirez S."/>
            <person name="Szollosi G.J."/>
            <person name="Szarkandi J.G."/>
            <person name="Papp V."/>
            <person name="Albert L."/>
            <person name="Andreopoulos W."/>
            <person name="Angelini C."/>
            <person name="Antonin V."/>
            <person name="Barry K.W."/>
            <person name="Bougher N.L."/>
            <person name="Buchanan P."/>
            <person name="Buyck B."/>
            <person name="Bense V."/>
            <person name="Catcheside P."/>
            <person name="Chovatia M."/>
            <person name="Cooper J."/>
            <person name="Damon W."/>
            <person name="Desjardin D."/>
            <person name="Finy P."/>
            <person name="Geml J."/>
            <person name="Haridas S."/>
            <person name="Hughes K."/>
            <person name="Justo A."/>
            <person name="Karasinski D."/>
            <person name="Kautmanova I."/>
            <person name="Kiss B."/>
            <person name="Kocsube S."/>
            <person name="Kotiranta H."/>
            <person name="LaButti K.M."/>
            <person name="Lechner B.E."/>
            <person name="Liimatainen K."/>
            <person name="Lipzen A."/>
            <person name="Lukacs Z."/>
            <person name="Mihaltcheva S."/>
            <person name="Morgado L.N."/>
            <person name="Niskanen T."/>
            <person name="Noordeloos M.E."/>
            <person name="Ohm R.A."/>
            <person name="Ortiz-Santana B."/>
            <person name="Ovrebo C."/>
            <person name="Racz N."/>
            <person name="Riley R."/>
            <person name="Savchenko A."/>
            <person name="Shiryaev A."/>
            <person name="Soop K."/>
            <person name="Spirin V."/>
            <person name="Szebenyi C."/>
            <person name="Tomsovsky M."/>
            <person name="Tulloss R.E."/>
            <person name="Uehling J."/>
            <person name="Grigoriev I.V."/>
            <person name="Vagvolgyi C."/>
            <person name="Papp T."/>
            <person name="Martin F.M."/>
            <person name="Miettinen O."/>
            <person name="Hibbett D.S."/>
            <person name="Nagy L.G."/>
        </authorList>
    </citation>
    <scope>NUCLEOTIDE SEQUENCE [LARGE SCALE GENOMIC DNA]</scope>
    <source>
        <strain evidence="8 9">HHB13444</strain>
    </source>
</reference>
<feature type="domain" description="Rnh202 triple barrel" evidence="7">
    <location>
        <begin position="33"/>
        <end position="96"/>
    </location>
</feature>
<dbReference type="FunCoup" id="A0A5C3PWB3">
    <property type="interactions" value="63"/>
</dbReference>
<evidence type="ECO:0000313" key="8">
    <source>
        <dbReference type="EMBL" id="TFK93761.1"/>
    </source>
</evidence>
<sequence>MACHVGVLPADLLQTICGQLGGTGVKEDGSEGGLRFLRLPHPRTGILSLFLPSVIPQEGTSSLLEVQAVSPPNKRSWFMSNEVVEDGKLLVMTPIDPAFLLISILRTTIPASGLGNFRPPEDLIEDAASKLASSTTSGANGSRPAVPSEDILALSNLDCVQAAMRRVCEFKDITPEITVFRYSPERVQSYLRSKVARLSHPDVSEFSRTLTRSLAKDGLLEDGKEELLKAGRLRCACDLVSQYLPRDVYEQLISSYDFAALDAYMKVLKEESMALAAVNMNAVEARESKDIADGKAAGNDKKRKGRGSMGVEKLKKANIKGMSQLSTFFQKK</sequence>
<comment type="subcellular location">
    <subcellularLocation>
        <location evidence="1">Nucleus</location>
    </subcellularLocation>
</comment>
<dbReference type="InParanoid" id="A0A5C3PWB3"/>
<dbReference type="STRING" id="1314778.A0A5C3PWB3"/>
<evidence type="ECO:0000259" key="7">
    <source>
        <dbReference type="Pfam" id="PF17745"/>
    </source>
</evidence>
<dbReference type="PANTHER" id="PTHR13383:SF11">
    <property type="entry name" value="RIBONUCLEASE H2 SUBUNIT B"/>
    <property type="match status" value="1"/>
</dbReference>
<comment type="function">
    <text evidence="4">Non catalytic subunit of RNase H2, an endonuclease that specifically degrades the RNA of RNA:DNA hybrids. Participates in DNA replication, possibly by mediating the removal of lagging-strand Okazaki fragment RNA primers during DNA replication. Mediates the excision of single ribonucleotides from DNA:RNA duplexes.</text>
</comment>
<dbReference type="AlphaFoldDB" id="A0A5C3PWB3"/>
<dbReference type="Proteomes" id="UP000308197">
    <property type="component" value="Unassembled WGS sequence"/>
</dbReference>
<keyword evidence="3" id="KW-0539">Nucleus</keyword>
<dbReference type="Gene3D" id="2.20.25.530">
    <property type="match status" value="1"/>
</dbReference>
<proteinExistence type="predicted"/>
<evidence type="ECO:0000256" key="2">
    <source>
        <dbReference type="ARBA" id="ARBA00019062"/>
    </source>
</evidence>
<name>A0A5C3PWB3_9APHY</name>
<evidence type="ECO:0000256" key="5">
    <source>
        <dbReference type="ARBA" id="ARBA00033464"/>
    </source>
</evidence>
<dbReference type="Gene3D" id="1.10.20.120">
    <property type="match status" value="1"/>
</dbReference>
<protein>
    <recommendedName>
        <fullName evidence="2">Ribonuclease H2 subunit B</fullName>
    </recommendedName>
    <alternativeName>
        <fullName evidence="5">Ribonuclease HI subunit B</fullName>
    </alternativeName>
</protein>
<evidence type="ECO:0000259" key="6">
    <source>
        <dbReference type="Pfam" id="PF09468"/>
    </source>
</evidence>
<dbReference type="PANTHER" id="PTHR13383">
    <property type="entry name" value="RIBONUCLEASE H2 SUBUNIT B"/>
    <property type="match status" value="1"/>
</dbReference>
<dbReference type="GO" id="GO:0006401">
    <property type="term" value="P:RNA catabolic process"/>
    <property type="evidence" value="ECO:0007669"/>
    <property type="project" value="TreeGrafter"/>
</dbReference>
<dbReference type="InterPro" id="IPR040456">
    <property type="entry name" value="RNase_H2_suB"/>
</dbReference>
<accession>A0A5C3PWB3</accession>
<dbReference type="EMBL" id="ML210977">
    <property type="protein sequence ID" value="TFK93761.1"/>
    <property type="molecule type" value="Genomic_DNA"/>
</dbReference>
<dbReference type="GO" id="GO:0005654">
    <property type="term" value="C:nucleoplasm"/>
    <property type="evidence" value="ECO:0007669"/>
    <property type="project" value="TreeGrafter"/>
</dbReference>
<dbReference type="CDD" id="cd09270">
    <property type="entry name" value="RNase_H2-B"/>
    <property type="match status" value="1"/>
</dbReference>
<gene>
    <name evidence="8" type="ORF">K466DRAFT_537458</name>
</gene>
<evidence type="ECO:0000256" key="3">
    <source>
        <dbReference type="ARBA" id="ARBA00023242"/>
    </source>
</evidence>
<dbReference type="Pfam" id="PF17745">
    <property type="entry name" value="Ydr279_N"/>
    <property type="match status" value="1"/>
</dbReference>
<dbReference type="Pfam" id="PF09468">
    <property type="entry name" value="RNase_H2-Ydr279"/>
    <property type="match status" value="1"/>
</dbReference>